<name>A0ACD4DFN7_9NOCA</name>
<dbReference type="EMBL" id="CP107551">
    <property type="protein sequence ID" value="UYP18760.1"/>
    <property type="molecule type" value="Genomic_DNA"/>
</dbReference>
<gene>
    <name evidence="1" type="ORF">OED52_19320</name>
</gene>
<evidence type="ECO:0000313" key="2">
    <source>
        <dbReference type="Proteomes" id="UP001156484"/>
    </source>
</evidence>
<proteinExistence type="predicted"/>
<evidence type="ECO:0000313" key="1">
    <source>
        <dbReference type="EMBL" id="UYP18760.1"/>
    </source>
</evidence>
<accession>A0ACD4DFN7</accession>
<sequence>MNPRSQHARLQSINEEENTMLAAIHIRQTRTGNGPLTCAALVTGDDVSLFIREGYEEADRSLVGLDAFEALHCRADGPVRVHISDGPLRRIFKDVSGSFPEVEFVDIPFGPFGALLQRAVNAIDAHIAGVIAEEEAETQALRASRPPLLVATDASKGRKRRSTGLGCVSETGGRQMRVDLEARSVLEGELLAIEMAVKHFSGRNLHILTDSHLAIAALEGTYQGKAAVMEVVARIHEATKDRSVKVSWVRGHSGHPLNEAAHRLAMAARRFHEAEVPQDVAATIVDNILASLEGSQSPAAA</sequence>
<organism evidence="1 2">
    <name type="scientific">Rhodococcus sacchari</name>
    <dbReference type="NCBI Taxonomy" id="2962047"/>
    <lineage>
        <taxon>Bacteria</taxon>
        <taxon>Bacillati</taxon>
        <taxon>Actinomycetota</taxon>
        <taxon>Actinomycetes</taxon>
        <taxon>Mycobacteriales</taxon>
        <taxon>Nocardiaceae</taxon>
        <taxon>Rhodococcus</taxon>
    </lineage>
</organism>
<protein>
    <submittedName>
        <fullName evidence="1">Uncharacterized protein</fullName>
    </submittedName>
</protein>
<keyword evidence="2" id="KW-1185">Reference proteome</keyword>
<reference evidence="1" key="1">
    <citation type="submission" date="2022-10" db="EMBL/GenBank/DDBJ databases">
        <title>Rhodococcus ferula Z13 complete genome.</title>
        <authorList>
            <person name="Long X."/>
            <person name="Zang M."/>
        </authorList>
    </citation>
    <scope>NUCLEOTIDE SEQUENCE</scope>
    <source>
        <strain evidence="1">Z13</strain>
    </source>
</reference>
<dbReference type="Proteomes" id="UP001156484">
    <property type="component" value="Chromosome"/>
</dbReference>